<sequence length="814" mass="90458">MQAKHPPSIGYPQPLTPRVARSHRRPPPSSRPLKHSSSNAQMLDSAVEPKKSSRSLRILRSDADVERPLPVRQKSMSFGTTKARNRKETISTATIDTLDTIIPFDPDQTRKLKLENALPCLLVQAQMLHIAFDERSISNLKTFAEAFDRAMLDLLDSVKCLFSADTPRPSASFTIALHTALTTHETFMGLAQRGSPQVPRAECIGHLQSCIDLLDLVIDTVKAFLAVAHKELNRPRGLPEATESYDDGELAPSPTTTQGSEFSHASSTTLVEDSNAHCITAKTPPTAKFPEDTLTRSHASPVDLRASIAKIQASAPPRNALWDVQLAVADGSDIVMSSSGEEILGASLTAIVHRLASTNAINEHELAETFFLCFRDFSSSQDVVAALSACYFAQPPPGLSKGHCEAWRLQSKATQIRILALFRSWLELYWIESLDADAAPHIMTFASKISKDWPQAGPKILGLLNHARTRDRSKARFKKRQEEIALDVASKCRGDAHSRASIAPLLDDLCKQKASGITLPLLKFKDNLDEFARQLTHMAHKLYTSVKPEELLRYMMRLKQDPCALSRSLAEIATFHDAISGWIAMQILRKTDAKARAKTVTIFLCLAKSLYDLRNYDTFTAVVHGIQHPSITRLEHTYAELSSDSRKLLHKMEDFLPFSGNFKHVRADMDSSCEPTVPLMTIYLHCFQALLGGPNKRMVDNPKKYGVKLPNILLYRAATKSTRAMEQWHLPYLFPSAPHIQSWIRNELTQISKMGSDGVWDEAYKMSKALEPAGDNKKPRNNKSAALRSLASLLPKHGNKISDTACLKSFNPQI</sequence>
<feature type="domain" description="Ras-GEF" evidence="4">
    <location>
        <begin position="527"/>
        <end position="773"/>
    </location>
</feature>
<reference evidence="6 7" key="1">
    <citation type="submission" date="2019-02" db="EMBL/GenBank/DDBJ databases">
        <title>Genome sequencing of the rare red list fungi Dentipellis fragilis.</title>
        <authorList>
            <person name="Buettner E."/>
            <person name="Kellner H."/>
        </authorList>
    </citation>
    <scope>NUCLEOTIDE SEQUENCE [LARGE SCALE GENOMIC DNA]</scope>
    <source>
        <strain evidence="6 7">DSM 105465</strain>
    </source>
</reference>
<dbReference type="PROSITE" id="PS50212">
    <property type="entry name" value="RASGEF_NTER"/>
    <property type="match status" value="1"/>
</dbReference>
<organism evidence="6 7">
    <name type="scientific">Dentipellis fragilis</name>
    <dbReference type="NCBI Taxonomy" id="205917"/>
    <lineage>
        <taxon>Eukaryota</taxon>
        <taxon>Fungi</taxon>
        <taxon>Dikarya</taxon>
        <taxon>Basidiomycota</taxon>
        <taxon>Agaricomycotina</taxon>
        <taxon>Agaricomycetes</taxon>
        <taxon>Russulales</taxon>
        <taxon>Hericiaceae</taxon>
        <taxon>Dentipellis</taxon>
    </lineage>
</organism>
<feature type="region of interest" description="Disordered" evidence="3">
    <location>
        <begin position="1"/>
        <end position="61"/>
    </location>
</feature>
<dbReference type="OrthoDB" id="546434at2759"/>
<keyword evidence="1 2" id="KW-0344">Guanine-nucleotide releasing factor</keyword>
<dbReference type="PANTHER" id="PTHR23113">
    <property type="entry name" value="GUANINE NUCLEOTIDE EXCHANGE FACTOR"/>
    <property type="match status" value="1"/>
</dbReference>
<dbReference type="Gene3D" id="1.20.870.10">
    <property type="entry name" value="Son of sevenless (SoS) protein Chain: S domain 1"/>
    <property type="match status" value="1"/>
</dbReference>
<name>A0A4Y9ZA01_9AGAM</name>
<evidence type="ECO:0000256" key="3">
    <source>
        <dbReference type="SAM" id="MobiDB-lite"/>
    </source>
</evidence>
<evidence type="ECO:0000313" key="6">
    <source>
        <dbReference type="EMBL" id="TFY70653.1"/>
    </source>
</evidence>
<evidence type="ECO:0008006" key="8">
    <source>
        <dbReference type="Google" id="ProtNLM"/>
    </source>
</evidence>
<evidence type="ECO:0000259" key="5">
    <source>
        <dbReference type="PROSITE" id="PS50212"/>
    </source>
</evidence>
<dbReference type="InterPro" id="IPR023578">
    <property type="entry name" value="Ras_GEF_dom_sf"/>
</dbReference>
<feature type="region of interest" description="Disordered" evidence="3">
    <location>
        <begin position="237"/>
        <end position="266"/>
    </location>
</feature>
<dbReference type="PANTHER" id="PTHR23113:SF368">
    <property type="entry name" value="CELL DIVISION CONTROL PROTEIN 25"/>
    <property type="match status" value="1"/>
</dbReference>
<evidence type="ECO:0000259" key="4">
    <source>
        <dbReference type="PROSITE" id="PS50009"/>
    </source>
</evidence>
<dbReference type="SUPFAM" id="SSF48366">
    <property type="entry name" value="Ras GEF"/>
    <property type="match status" value="1"/>
</dbReference>
<dbReference type="GO" id="GO:0005085">
    <property type="term" value="F:guanyl-nucleotide exchange factor activity"/>
    <property type="evidence" value="ECO:0007669"/>
    <property type="project" value="UniProtKB-KW"/>
</dbReference>
<comment type="caution">
    <text evidence="6">The sequence shown here is derived from an EMBL/GenBank/DDBJ whole genome shotgun (WGS) entry which is preliminary data.</text>
</comment>
<dbReference type="Pfam" id="PF00617">
    <property type="entry name" value="RasGEF"/>
    <property type="match status" value="1"/>
</dbReference>
<feature type="domain" description="N-terminal Ras-GEF" evidence="5">
    <location>
        <begin position="339"/>
        <end position="468"/>
    </location>
</feature>
<dbReference type="InterPro" id="IPR008937">
    <property type="entry name" value="Ras-like_GEF"/>
</dbReference>
<dbReference type="EMBL" id="SEOQ01000089">
    <property type="protein sequence ID" value="TFY70653.1"/>
    <property type="molecule type" value="Genomic_DNA"/>
</dbReference>
<dbReference type="AlphaFoldDB" id="A0A4Y9ZA01"/>
<dbReference type="Proteomes" id="UP000298327">
    <property type="component" value="Unassembled WGS sequence"/>
</dbReference>
<dbReference type="InterPro" id="IPR001895">
    <property type="entry name" value="RASGEF_cat_dom"/>
</dbReference>
<dbReference type="GO" id="GO:0007265">
    <property type="term" value="P:Ras protein signal transduction"/>
    <property type="evidence" value="ECO:0007669"/>
    <property type="project" value="TreeGrafter"/>
</dbReference>
<accession>A0A4Y9ZA01</accession>
<dbReference type="Gene3D" id="1.10.840.10">
    <property type="entry name" value="Ras guanine-nucleotide exchange factors catalytic domain"/>
    <property type="match status" value="1"/>
</dbReference>
<feature type="compositionally biased region" description="Polar residues" evidence="3">
    <location>
        <begin position="253"/>
        <end position="266"/>
    </location>
</feature>
<evidence type="ECO:0000256" key="2">
    <source>
        <dbReference type="PROSITE-ProRule" id="PRU00168"/>
    </source>
</evidence>
<keyword evidence="7" id="KW-1185">Reference proteome</keyword>
<dbReference type="STRING" id="205917.A0A4Y9ZA01"/>
<protein>
    <recommendedName>
        <fullName evidence="8">Ras-GEF domain-containing protein</fullName>
    </recommendedName>
</protein>
<dbReference type="SMART" id="SM00147">
    <property type="entry name" value="RasGEF"/>
    <property type="match status" value="1"/>
</dbReference>
<dbReference type="InterPro" id="IPR000651">
    <property type="entry name" value="Ras-like_Gua-exchang_fac_N"/>
</dbReference>
<dbReference type="InterPro" id="IPR036964">
    <property type="entry name" value="RASGEF_cat_dom_sf"/>
</dbReference>
<evidence type="ECO:0000256" key="1">
    <source>
        <dbReference type="ARBA" id="ARBA00022658"/>
    </source>
</evidence>
<dbReference type="CDD" id="cd06224">
    <property type="entry name" value="REM"/>
    <property type="match status" value="1"/>
</dbReference>
<gene>
    <name evidence="6" type="ORF">EVG20_g2349</name>
</gene>
<dbReference type="Pfam" id="PF00618">
    <property type="entry name" value="RasGEF_N"/>
    <property type="match status" value="1"/>
</dbReference>
<dbReference type="GO" id="GO:0005886">
    <property type="term" value="C:plasma membrane"/>
    <property type="evidence" value="ECO:0007669"/>
    <property type="project" value="TreeGrafter"/>
</dbReference>
<evidence type="ECO:0000313" key="7">
    <source>
        <dbReference type="Proteomes" id="UP000298327"/>
    </source>
</evidence>
<proteinExistence type="predicted"/>
<dbReference type="PROSITE" id="PS50009">
    <property type="entry name" value="RASGEF_CAT"/>
    <property type="match status" value="1"/>
</dbReference>